<accession>A0A1J8Q6I7</accession>
<name>A0A1J8Q6I7_9AGAM</name>
<evidence type="ECO:0000313" key="2">
    <source>
        <dbReference type="Proteomes" id="UP000183567"/>
    </source>
</evidence>
<dbReference type="SUPFAM" id="SSF53067">
    <property type="entry name" value="Actin-like ATPase domain"/>
    <property type="match status" value="1"/>
</dbReference>
<dbReference type="Proteomes" id="UP000183567">
    <property type="component" value="Unassembled WGS sequence"/>
</dbReference>
<evidence type="ECO:0000313" key="1">
    <source>
        <dbReference type="EMBL" id="OJA08936.1"/>
    </source>
</evidence>
<dbReference type="STRING" id="180088.A0A1J8Q6I7"/>
<dbReference type="EMBL" id="LVVM01006100">
    <property type="protein sequence ID" value="OJA08936.1"/>
    <property type="molecule type" value="Genomic_DNA"/>
</dbReference>
<dbReference type="AlphaFoldDB" id="A0A1J8Q6I7"/>
<feature type="non-terminal residue" evidence="1">
    <location>
        <position position="158"/>
    </location>
</feature>
<dbReference type="Gene3D" id="3.30.420.40">
    <property type="match status" value="1"/>
</dbReference>
<protein>
    <submittedName>
        <fullName evidence="1">Uncharacterized protein</fullName>
    </submittedName>
</protein>
<comment type="caution">
    <text evidence="1">The sequence shown here is derived from an EMBL/GenBank/DDBJ whole genome shotgun (WGS) entry which is preliminary data.</text>
</comment>
<reference evidence="1 2" key="1">
    <citation type="submission" date="2016-03" db="EMBL/GenBank/DDBJ databases">
        <title>Comparative genomics of the ectomycorrhizal sister species Rhizopogon vinicolor and Rhizopogon vesiculosus (Basidiomycota: Boletales) reveals a divergence of the mating type B locus.</title>
        <authorList>
            <person name="Mujic A.B."/>
            <person name="Kuo A."/>
            <person name="Tritt A."/>
            <person name="Lipzen A."/>
            <person name="Chen C."/>
            <person name="Johnson J."/>
            <person name="Sharma A."/>
            <person name="Barry K."/>
            <person name="Grigoriev I.V."/>
            <person name="Spatafora J.W."/>
        </authorList>
    </citation>
    <scope>NUCLEOTIDE SEQUENCE [LARGE SCALE GENOMIC DNA]</scope>
    <source>
        <strain evidence="1 2">AM-OR11-056</strain>
    </source>
</reference>
<proteinExistence type="predicted"/>
<dbReference type="InterPro" id="IPR043129">
    <property type="entry name" value="ATPase_NBD"/>
</dbReference>
<feature type="non-terminal residue" evidence="1">
    <location>
        <position position="1"/>
    </location>
</feature>
<dbReference type="OrthoDB" id="2963168at2759"/>
<gene>
    <name evidence="1" type="ORF">AZE42_05315</name>
</gene>
<keyword evidence="2" id="KW-1185">Reference proteome</keyword>
<sequence length="158" mass="17792">RQHTRFIDPAVWAYPDQEKAVGSSQHVFALSHEQSQREAHTNAPQSLRVTNIQVASILKREPYKGEARKLVLAFDIGTTFSGVSYCILDPGEVPLTRGVSRYPAQEQVGGDSKIPSIIYYDLQGVVRAVGAEALQQRIIDRAKDDGWVKLEWYVYYGR</sequence>
<organism evidence="1 2">
    <name type="scientific">Rhizopogon vesiculosus</name>
    <dbReference type="NCBI Taxonomy" id="180088"/>
    <lineage>
        <taxon>Eukaryota</taxon>
        <taxon>Fungi</taxon>
        <taxon>Dikarya</taxon>
        <taxon>Basidiomycota</taxon>
        <taxon>Agaricomycotina</taxon>
        <taxon>Agaricomycetes</taxon>
        <taxon>Agaricomycetidae</taxon>
        <taxon>Boletales</taxon>
        <taxon>Suillineae</taxon>
        <taxon>Rhizopogonaceae</taxon>
        <taxon>Rhizopogon</taxon>
    </lineage>
</organism>